<accession>A0A844QIR1</accession>
<dbReference type="SUPFAM" id="SSF52540">
    <property type="entry name" value="P-loop containing nucleoside triphosphate hydrolases"/>
    <property type="match status" value="1"/>
</dbReference>
<dbReference type="Pfam" id="PF09140">
    <property type="entry name" value="MipZ"/>
    <property type="match status" value="1"/>
</dbReference>
<protein>
    <submittedName>
        <fullName evidence="1">AAA family ATPase</fullName>
    </submittedName>
</protein>
<reference evidence="1 2" key="1">
    <citation type="submission" date="2019-12" db="EMBL/GenBank/DDBJ databases">
        <title>Nitratireductor arenosus sp. nov., Isolated from sea sand, Jeju island, South Korea.</title>
        <authorList>
            <person name="Kim W."/>
        </authorList>
    </citation>
    <scope>NUCLEOTIDE SEQUENCE [LARGE SCALE GENOMIC DNA]</scope>
    <source>
        <strain evidence="1 2">CAU 1489</strain>
    </source>
</reference>
<dbReference type="EMBL" id="WPHG01000002">
    <property type="protein sequence ID" value="MVA97913.1"/>
    <property type="molecule type" value="Genomic_DNA"/>
</dbReference>
<dbReference type="PANTHER" id="PTHR13696">
    <property type="entry name" value="P-LOOP CONTAINING NUCLEOSIDE TRIPHOSPHATE HYDROLASE"/>
    <property type="match status" value="1"/>
</dbReference>
<sequence length="312" mass="35195">MFLSGLRGRTSERRDHGAHVVVCGNEKGGSGKSTTAVHIAVALLKSGYSVATVDLDGRQLSLTRYVENRRRWAHKARIPLDIPHHFHVPPARRDTISDAEGEEFRKFAEGLADIENGHDFVIIDTPGSDTFLNRLAHRIADTLVTPMNDSFIDFDVLARIDPVSYDILEISQYSASVRDARRERRQTDNTIPDWVVVRNRMSSFTSRNEQKVDACLKNLAARLGFRLADGISERVIFREFFPIGLTALDDFEEHVLGTKPTLSHLAARQEIRLLLAALRLPTSEMGRKRLDMRRKLADSSSRPLELPDIFAN</sequence>
<dbReference type="CDD" id="cd02042">
    <property type="entry name" value="ParAB_family"/>
    <property type="match status" value="1"/>
</dbReference>
<evidence type="ECO:0000313" key="1">
    <source>
        <dbReference type="EMBL" id="MVA97913.1"/>
    </source>
</evidence>
<dbReference type="Gene3D" id="3.40.50.300">
    <property type="entry name" value="P-loop containing nucleotide triphosphate hydrolases"/>
    <property type="match status" value="1"/>
</dbReference>
<name>A0A844QIR1_9HYPH</name>
<dbReference type="AlphaFoldDB" id="A0A844QIR1"/>
<dbReference type="Proteomes" id="UP000463224">
    <property type="component" value="Unassembled WGS sequence"/>
</dbReference>
<dbReference type="PANTHER" id="PTHR13696:SF96">
    <property type="entry name" value="COBQ_COBB_MIND_PARA NUCLEOTIDE BINDING DOMAIN-CONTAINING PROTEIN"/>
    <property type="match status" value="1"/>
</dbReference>
<dbReference type="InterPro" id="IPR015223">
    <property type="entry name" value="MipZ"/>
</dbReference>
<comment type="caution">
    <text evidence="1">The sequence shown here is derived from an EMBL/GenBank/DDBJ whole genome shotgun (WGS) entry which is preliminary data.</text>
</comment>
<dbReference type="RefSeq" id="WP_156712817.1">
    <property type="nucleotide sequence ID" value="NZ_WPHG01000002.1"/>
</dbReference>
<gene>
    <name evidence="1" type="ORF">GN330_11720</name>
</gene>
<dbReference type="InterPro" id="IPR027417">
    <property type="entry name" value="P-loop_NTPase"/>
</dbReference>
<proteinExistence type="predicted"/>
<dbReference type="InterPro" id="IPR050678">
    <property type="entry name" value="DNA_Partitioning_ATPase"/>
</dbReference>
<evidence type="ECO:0000313" key="2">
    <source>
        <dbReference type="Proteomes" id="UP000463224"/>
    </source>
</evidence>
<keyword evidence="2" id="KW-1185">Reference proteome</keyword>
<organism evidence="1 2">
    <name type="scientific">Nitratireductor arenosus</name>
    <dbReference type="NCBI Taxonomy" id="2682096"/>
    <lineage>
        <taxon>Bacteria</taxon>
        <taxon>Pseudomonadati</taxon>
        <taxon>Pseudomonadota</taxon>
        <taxon>Alphaproteobacteria</taxon>
        <taxon>Hyphomicrobiales</taxon>
        <taxon>Phyllobacteriaceae</taxon>
        <taxon>Nitratireductor</taxon>
    </lineage>
</organism>